<evidence type="ECO:0000256" key="12">
    <source>
        <dbReference type="ARBA" id="ARBA00023027"/>
    </source>
</evidence>
<feature type="site" description="Involved in heme-bound ligand stabilization and O-O bond activation" evidence="15">
    <location>
        <position position="29"/>
    </location>
</feature>
<evidence type="ECO:0000259" key="17">
    <source>
        <dbReference type="PROSITE" id="PS51384"/>
    </source>
</evidence>
<gene>
    <name evidence="15" type="primary">hmp</name>
    <name evidence="18" type="ORF">EDD58_103307</name>
</gene>
<evidence type="ECO:0000259" key="16">
    <source>
        <dbReference type="PROSITE" id="PS01033"/>
    </source>
</evidence>
<feature type="active site" description="Charge relay system" evidence="15">
    <location>
        <position position="137"/>
    </location>
</feature>
<dbReference type="PANTHER" id="PTHR43396:SF3">
    <property type="entry name" value="FLAVOHEMOPROTEIN"/>
    <property type="match status" value="1"/>
</dbReference>
<dbReference type="InterPro" id="IPR000971">
    <property type="entry name" value="Globin"/>
</dbReference>
<keyword evidence="15" id="KW-0216">Detoxification</keyword>
<dbReference type="InterPro" id="IPR008333">
    <property type="entry name" value="Cbr1-like_FAD-bd_dom"/>
</dbReference>
<proteinExistence type="inferred from homology"/>
<evidence type="ECO:0000256" key="11">
    <source>
        <dbReference type="ARBA" id="ARBA00023004"/>
    </source>
</evidence>
<keyword evidence="3 15" id="KW-0813">Transport</keyword>
<dbReference type="FunFam" id="2.40.30.10:FF:000034">
    <property type="entry name" value="Flavohemoprotein"/>
    <property type="match status" value="1"/>
</dbReference>
<dbReference type="EMBL" id="SMAG01000003">
    <property type="protein sequence ID" value="TCS94884.1"/>
    <property type="molecule type" value="Genomic_DNA"/>
</dbReference>
<dbReference type="InterPro" id="IPR001709">
    <property type="entry name" value="Flavoprot_Pyr_Nucl_cyt_Rdtase"/>
</dbReference>
<feature type="active site" description="Charge relay system" evidence="15">
    <location>
        <position position="95"/>
    </location>
</feature>
<feature type="binding site" evidence="15">
    <location>
        <begin position="275"/>
        <end position="280"/>
    </location>
    <ligand>
        <name>NADP(+)</name>
        <dbReference type="ChEBI" id="CHEBI:58349"/>
    </ligand>
</feature>
<evidence type="ECO:0000256" key="4">
    <source>
        <dbReference type="ARBA" id="ARBA00022617"/>
    </source>
</evidence>
<comment type="similarity">
    <text evidence="1 15">In the C-terminal section; belongs to the flavoprotein pyridine nucleotide cytochrome reductase family.</text>
</comment>
<dbReference type="InterPro" id="IPR017927">
    <property type="entry name" value="FAD-bd_FR_type"/>
</dbReference>
<keyword evidence="4 15" id="KW-0349">Heme</keyword>
<evidence type="ECO:0000313" key="19">
    <source>
        <dbReference type="Proteomes" id="UP000294937"/>
    </source>
</evidence>
<dbReference type="InterPro" id="IPR039261">
    <property type="entry name" value="FNR_nucleotide-bd"/>
</dbReference>
<dbReference type="InterPro" id="IPR017938">
    <property type="entry name" value="Riboflavin_synthase-like_b-brl"/>
</dbReference>
<dbReference type="EC" id="1.14.12.17" evidence="15"/>
<feature type="site" description="Influences the redox potential of the prosthetic heme and FAD groups" evidence="15">
    <location>
        <position position="394"/>
    </location>
</feature>
<dbReference type="PRINTS" id="PR00371">
    <property type="entry name" value="FPNCR"/>
</dbReference>
<feature type="binding site" evidence="15">
    <location>
        <begin position="205"/>
        <end position="208"/>
    </location>
    <ligand>
        <name>FAD</name>
        <dbReference type="ChEBI" id="CHEBI:57692"/>
    </ligand>
</feature>
<comment type="function">
    <text evidence="15">Is involved in NO detoxification in an aerobic process, termed nitric oxide dioxygenase (NOD) reaction that utilizes O(2) and NAD(P)H to convert NO to nitrate, which protects the bacterium from various noxious nitrogen compounds. Therefore, plays a central role in the inducible response to nitrosative stress.</text>
</comment>
<name>A0A4R3L9H9_9BACL</name>
<evidence type="ECO:0000256" key="15">
    <source>
        <dbReference type="HAMAP-Rule" id="MF_01252"/>
    </source>
</evidence>
<dbReference type="Gene3D" id="3.40.50.80">
    <property type="entry name" value="Nucleotide-binding domain of ferredoxin-NADP reductase (FNR) module"/>
    <property type="match status" value="1"/>
</dbReference>
<reference evidence="18 19" key="1">
    <citation type="submission" date="2019-03" db="EMBL/GenBank/DDBJ databases">
        <title>Genomic Encyclopedia of Type Strains, Phase IV (KMG-IV): sequencing the most valuable type-strain genomes for metagenomic binning, comparative biology and taxonomic classification.</title>
        <authorList>
            <person name="Goeker M."/>
        </authorList>
    </citation>
    <scope>NUCLEOTIDE SEQUENCE [LARGE SCALE GENOMIC DNA]</scope>
    <source>
        <strain evidence="18 19">DSM 45707</strain>
    </source>
</reference>
<evidence type="ECO:0000256" key="10">
    <source>
        <dbReference type="ARBA" id="ARBA00023002"/>
    </source>
</evidence>
<dbReference type="PANTHER" id="PTHR43396">
    <property type="entry name" value="FLAVOHEMOPROTEIN"/>
    <property type="match status" value="1"/>
</dbReference>
<dbReference type="FunFam" id="1.10.490.10:FF:000003">
    <property type="entry name" value="Flavohemoprotein"/>
    <property type="match status" value="1"/>
</dbReference>
<dbReference type="Gene3D" id="2.40.30.10">
    <property type="entry name" value="Translation factors"/>
    <property type="match status" value="1"/>
</dbReference>
<dbReference type="PROSITE" id="PS01033">
    <property type="entry name" value="GLOBIN"/>
    <property type="match status" value="1"/>
</dbReference>
<evidence type="ECO:0000256" key="5">
    <source>
        <dbReference type="ARBA" id="ARBA00022621"/>
    </source>
</evidence>
<keyword evidence="10 15" id="KW-0560">Oxidoreductase</keyword>
<evidence type="ECO:0000256" key="2">
    <source>
        <dbReference type="ARBA" id="ARBA00008414"/>
    </source>
</evidence>
<dbReference type="GO" id="GO:0009636">
    <property type="term" value="P:response to toxic substance"/>
    <property type="evidence" value="ECO:0007669"/>
    <property type="project" value="UniProtKB-KW"/>
</dbReference>
<keyword evidence="18" id="KW-0223">Dioxygenase</keyword>
<evidence type="ECO:0000256" key="9">
    <source>
        <dbReference type="ARBA" id="ARBA00022857"/>
    </source>
</evidence>
<dbReference type="GO" id="GO:0008941">
    <property type="term" value="F:nitric oxide dioxygenase NAD(P)H activity"/>
    <property type="evidence" value="ECO:0007669"/>
    <property type="project" value="UniProtKB-UniRule"/>
</dbReference>
<evidence type="ECO:0000256" key="8">
    <source>
        <dbReference type="ARBA" id="ARBA00022827"/>
    </source>
</evidence>
<dbReference type="RefSeq" id="WP_131924263.1">
    <property type="nucleotide sequence ID" value="NZ_SMAG01000003.1"/>
</dbReference>
<evidence type="ECO:0000256" key="13">
    <source>
        <dbReference type="ARBA" id="ARBA00048649"/>
    </source>
</evidence>
<comment type="caution">
    <text evidence="18">The sequence shown here is derived from an EMBL/GenBank/DDBJ whole genome shotgun (WGS) entry which is preliminary data.</text>
</comment>
<dbReference type="PROSITE" id="PS51384">
    <property type="entry name" value="FAD_FR"/>
    <property type="match status" value="1"/>
</dbReference>
<dbReference type="InterPro" id="IPR001433">
    <property type="entry name" value="OxRdtase_FAD/NAD-bd"/>
</dbReference>
<protein>
    <recommendedName>
        <fullName evidence="15">Flavohemoprotein</fullName>
    </recommendedName>
    <alternativeName>
        <fullName evidence="15">Flavohemoglobin</fullName>
    </alternativeName>
    <alternativeName>
        <fullName evidence="15">Hemoglobin-like protein</fullName>
    </alternativeName>
    <alternativeName>
        <fullName evidence="15">Nitric oxide dioxygenase</fullName>
        <shortName evidence="15">NO oxygenase</shortName>
        <shortName evidence="15">NOD</shortName>
        <ecNumber evidence="15">1.14.12.17</ecNumber>
    </alternativeName>
</protein>
<dbReference type="GO" id="GO:0071949">
    <property type="term" value="F:FAD binding"/>
    <property type="evidence" value="ECO:0007669"/>
    <property type="project" value="InterPro"/>
</dbReference>
<dbReference type="GO" id="GO:0020037">
    <property type="term" value="F:heme binding"/>
    <property type="evidence" value="ECO:0007669"/>
    <property type="project" value="InterPro"/>
</dbReference>
<keyword evidence="19" id="KW-1185">Reference proteome</keyword>
<dbReference type="SUPFAM" id="SSF63380">
    <property type="entry name" value="Riboflavin synthase domain-like"/>
    <property type="match status" value="1"/>
</dbReference>
<dbReference type="HAMAP" id="MF_01252">
    <property type="entry name" value="Hmp"/>
    <property type="match status" value="1"/>
</dbReference>
<dbReference type="GO" id="GO:0071500">
    <property type="term" value="P:cellular response to nitrosative stress"/>
    <property type="evidence" value="ECO:0007669"/>
    <property type="project" value="TreeGrafter"/>
</dbReference>
<keyword evidence="8 15" id="KW-0274">FAD</keyword>
<comment type="catalytic activity">
    <reaction evidence="14 15">
        <text>2 nitric oxide + NADPH + 2 O2 = 2 nitrate + NADP(+) + H(+)</text>
        <dbReference type="Rhea" id="RHEA:19465"/>
        <dbReference type="ChEBI" id="CHEBI:15378"/>
        <dbReference type="ChEBI" id="CHEBI:15379"/>
        <dbReference type="ChEBI" id="CHEBI:16480"/>
        <dbReference type="ChEBI" id="CHEBI:17632"/>
        <dbReference type="ChEBI" id="CHEBI:57783"/>
        <dbReference type="ChEBI" id="CHEBI:58349"/>
        <dbReference type="EC" id="1.14.12.17"/>
    </reaction>
</comment>
<dbReference type="Pfam" id="PF00970">
    <property type="entry name" value="FAD_binding_6"/>
    <property type="match status" value="1"/>
</dbReference>
<comment type="cofactor">
    <cofactor evidence="15">
        <name>heme b</name>
        <dbReference type="ChEBI" id="CHEBI:60344"/>
    </cofactor>
    <text evidence="15">Binds 1 heme b (iron(II)-protoporphyrin IX) group per subunit.</text>
</comment>
<feature type="binding site" evidence="15">
    <location>
        <position position="189"/>
    </location>
    <ligand>
        <name>FAD</name>
        <dbReference type="ChEBI" id="CHEBI:57692"/>
    </ligand>
</feature>
<evidence type="ECO:0000256" key="1">
    <source>
        <dbReference type="ARBA" id="ARBA00006401"/>
    </source>
</evidence>
<evidence type="ECO:0000313" key="18">
    <source>
        <dbReference type="EMBL" id="TCS94884.1"/>
    </source>
</evidence>
<dbReference type="Gene3D" id="1.10.490.10">
    <property type="entry name" value="Globins"/>
    <property type="match status" value="1"/>
</dbReference>
<feature type="site" description="Influences the redox potential of the prosthetic heme and FAD groups" evidence="15">
    <location>
        <position position="84"/>
    </location>
</feature>
<dbReference type="GO" id="GO:0046872">
    <property type="term" value="F:metal ion binding"/>
    <property type="evidence" value="ECO:0007669"/>
    <property type="project" value="UniProtKB-KW"/>
</dbReference>
<keyword evidence="9 15" id="KW-0521">NADP</keyword>
<dbReference type="InterPro" id="IPR012292">
    <property type="entry name" value="Globin/Proto"/>
</dbReference>
<organism evidence="18 19">
    <name type="scientific">Hazenella coriacea</name>
    <dbReference type="NCBI Taxonomy" id="1179467"/>
    <lineage>
        <taxon>Bacteria</taxon>
        <taxon>Bacillati</taxon>
        <taxon>Bacillota</taxon>
        <taxon>Bacilli</taxon>
        <taxon>Bacillales</taxon>
        <taxon>Thermoactinomycetaceae</taxon>
        <taxon>Hazenella</taxon>
    </lineage>
</organism>
<dbReference type="Pfam" id="PF00042">
    <property type="entry name" value="Globin"/>
    <property type="match status" value="1"/>
</dbReference>
<dbReference type="InterPro" id="IPR009050">
    <property type="entry name" value="Globin-like_sf"/>
</dbReference>
<evidence type="ECO:0000256" key="14">
    <source>
        <dbReference type="ARBA" id="ARBA00049433"/>
    </source>
</evidence>
<dbReference type="Pfam" id="PF00175">
    <property type="entry name" value="NAD_binding_1"/>
    <property type="match status" value="1"/>
</dbReference>
<feature type="binding site" evidence="15">
    <location>
        <begin position="395"/>
        <end position="398"/>
    </location>
    <ligand>
        <name>FAD</name>
        <dbReference type="ChEBI" id="CHEBI:57692"/>
    </ligand>
</feature>
<keyword evidence="11 15" id="KW-0408">Iron</keyword>
<dbReference type="InterPro" id="IPR023950">
    <property type="entry name" value="Hmp"/>
</dbReference>
<keyword evidence="6 15" id="KW-0285">Flavoprotein</keyword>
<dbReference type="SUPFAM" id="SSF52343">
    <property type="entry name" value="Ferredoxin reductase-like, C-terminal NADP-linked domain"/>
    <property type="match status" value="1"/>
</dbReference>
<dbReference type="CDD" id="cd14777">
    <property type="entry name" value="Yhb1-globin-like"/>
    <property type="match status" value="1"/>
</dbReference>
<comment type="cofactor">
    <cofactor evidence="15">
        <name>FAD</name>
        <dbReference type="ChEBI" id="CHEBI:57692"/>
    </cofactor>
    <text evidence="15">Binds 1 FAD per subunit.</text>
</comment>
<dbReference type="OrthoDB" id="9801223at2"/>
<comment type="domain">
    <text evidence="15">Consists of two distinct domains; an N-terminal heme-containing oxygen-binding domain and a C-terminal reductase domain with binding sites for FAD and NAD(P)H.</text>
</comment>
<feature type="domain" description="Globin" evidence="16">
    <location>
        <begin position="1"/>
        <end position="138"/>
    </location>
</feature>
<comment type="catalytic activity">
    <reaction evidence="13 15">
        <text>2 nitric oxide + NADH + 2 O2 = 2 nitrate + NAD(+) + H(+)</text>
        <dbReference type="Rhea" id="RHEA:19469"/>
        <dbReference type="ChEBI" id="CHEBI:15378"/>
        <dbReference type="ChEBI" id="CHEBI:15379"/>
        <dbReference type="ChEBI" id="CHEBI:16480"/>
        <dbReference type="ChEBI" id="CHEBI:17632"/>
        <dbReference type="ChEBI" id="CHEBI:57540"/>
        <dbReference type="ChEBI" id="CHEBI:57945"/>
        <dbReference type="EC" id="1.14.12.17"/>
    </reaction>
</comment>
<dbReference type="Proteomes" id="UP000294937">
    <property type="component" value="Unassembled WGS sequence"/>
</dbReference>
<sequence>MLSPKTIEIVKQTVPFLREHREQITTLFYEQMFQEHPELYNIFNITHQKEKSQPRALADTVYAAAANIDDLSSILPVVKRIAYKHRSIGVQPDQYPIVGKHLLAAIKEVLGDAATDEILNAWKETYQVLADVFIEVEKDMYKQANEQAGWQLFRDFLVVKKVKESDVITSFYLQPTDGEKLAPFQPGQYTSVKVHVPGQPYEQIRQYSLSASPHSDTYRISVKREEGRNGHPEGLISSYLHDHIKEGSILPITPPAGDFVLDQEIDTPVVLLAGGVGITPLMSMFETLLKTQPQRPVTLIHATINGSVQAFKKQIEQASQLPQVNIHFCYEQPTEQDELHPLFSKKGYIDEEWLRTIVPTVEADFYFCGPVPFMRAVKQALENMEVAPERIHYEFFGPALQIESEAVQN</sequence>
<feature type="region of interest" description="Reductase" evidence="15">
    <location>
        <begin position="149"/>
        <end position="409"/>
    </location>
</feature>
<dbReference type="FunFam" id="3.40.50.80:FF:000010">
    <property type="entry name" value="Flavohemoprotein"/>
    <property type="match status" value="1"/>
</dbReference>
<evidence type="ECO:0000256" key="3">
    <source>
        <dbReference type="ARBA" id="ARBA00022448"/>
    </source>
</evidence>
<dbReference type="NCBIfam" id="NF009805">
    <property type="entry name" value="PRK13289.1"/>
    <property type="match status" value="1"/>
</dbReference>
<evidence type="ECO:0000256" key="6">
    <source>
        <dbReference type="ARBA" id="ARBA00022630"/>
    </source>
</evidence>
<comment type="similarity">
    <text evidence="2 15">Belongs to the globin family. Two-domain flavohemoproteins subfamily.</text>
</comment>
<feature type="domain" description="FAD-binding FR-type" evidence="17">
    <location>
        <begin position="151"/>
        <end position="262"/>
    </location>
</feature>
<keyword evidence="12 15" id="KW-0520">NAD</keyword>
<keyword evidence="7 15" id="KW-0479">Metal-binding</keyword>
<dbReference type="PRINTS" id="PR00406">
    <property type="entry name" value="CYTB5RDTASE"/>
</dbReference>
<dbReference type="GO" id="GO:0046210">
    <property type="term" value="P:nitric oxide catabolic process"/>
    <property type="evidence" value="ECO:0007669"/>
    <property type="project" value="TreeGrafter"/>
</dbReference>
<dbReference type="SUPFAM" id="SSF46458">
    <property type="entry name" value="Globin-like"/>
    <property type="match status" value="1"/>
</dbReference>
<dbReference type="GO" id="GO:0019825">
    <property type="term" value="F:oxygen binding"/>
    <property type="evidence" value="ECO:0007669"/>
    <property type="project" value="InterPro"/>
</dbReference>
<dbReference type="GO" id="GO:0005344">
    <property type="term" value="F:oxygen carrier activity"/>
    <property type="evidence" value="ECO:0007669"/>
    <property type="project" value="UniProtKB-UniRule"/>
</dbReference>
<dbReference type="AlphaFoldDB" id="A0A4R3L9H9"/>
<dbReference type="CDD" id="cd06184">
    <property type="entry name" value="flavohem_like_fad_nad_binding"/>
    <property type="match status" value="1"/>
</dbReference>
<keyword evidence="5 15" id="KW-0561">Oxygen transport</keyword>
<feature type="binding site" description="proximal binding residue" evidence="15">
    <location>
        <position position="85"/>
    </location>
    <ligand>
        <name>heme b</name>
        <dbReference type="ChEBI" id="CHEBI:60344"/>
    </ligand>
    <ligandPart>
        <name>Fe</name>
        <dbReference type="ChEBI" id="CHEBI:18248"/>
    </ligandPart>
</feature>
<evidence type="ECO:0000256" key="7">
    <source>
        <dbReference type="ARBA" id="ARBA00022723"/>
    </source>
</evidence>
<accession>A0A4R3L9H9</accession>